<evidence type="ECO:0000313" key="2">
    <source>
        <dbReference type="Proteomes" id="UP000242381"/>
    </source>
</evidence>
<reference evidence="1 2" key="1">
    <citation type="journal article" date="2016" name="Proc. Natl. Acad. Sci. U.S.A.">
        <title>Lipid metabolic changes in an early divergent fungus govern the establishment of a mutualistic symbiosis with endobacteria.</title>
        <authorList>
            <person name="Lastovetsky O.A."/>
            <person name="Gaspar M.L."/>
            <person name="Mondo S.J."/>
            <person name="LaButti K.M."/>
            <person name="Sandor L."/>
            <person name="Grigoriev I.V."/>
            <person name="Henry S.A."/>
            <person name="Pawlowska T.E."/>
        </authorList>
    </citation>
    <scope>NUCLEOTIDE SEQUENCE [LARGE SCALE GENOMIC DNA]</scope>
    <source>
        <strain evidence="1 2">ATCC 11559</strain>
    </source>
</reference>
<accession>A0A1X0S4J4</accession>
<dbReference type="VEuPathDB" id="FungiDB:BCV72DRAFT_338799"/>
<proteinExistence type="predicted"/>
<name>A0A1X0S4J4_RHIZD</name>
<organism evidence="1 2">
    <name type="scientific">Rhizopus microsporus</name>
    <dbReference type="NCBI Taxonomy" id="58291"/>
    <lineage>
        <taxon>Eukaryota</taxon>
        <taxon>Fungi</taxon>
        <taxon>Fungi incertae sedis</taxon>
        <taxon>Mucoromycota</taxon>
        <taxon>Mucoromycotina</taxon>
        <taxon>Mucoromycetes</taxon>
        <taxon>Mucorales</taxon>
        <taxon>Mucorineae</taxon>
        <taxon>Rhizopodaceae</taxon>
        <taxon>Rhizopus</taxon>
    </lineage>
</organism>
<dbReference type="Proteomes" id="UP000242381">
    <property type="component" value="Unassembled WGS sequence"/>
</dbReference>
<dbReference type="EMBL" id="KV921316">
    <property type="protein sequence ID" value="ORE19109.1"/>
    <property type="molecule type" value="Genomic_DNA"/>
</dbReference>
<evidence type="ECO:0000313" key="1">
    <source>
        <dbReference type="EMBL" id="ORE19109.1"/>
    </source>
</evidence>
<dbReference type="AlphaFoldDB" id="A0A1X0S4J4"/>
<sequence length="68" mass="7775">MLQENISQEDYSEIIEHVSLPDIELTAYAQKLIVALCRSQLAILSIRSTLYKVEFKQSFNLITMILAS</sequence>
<gene>
    <name evidence="1" type="ORF">BCV71DRAFT_284001</name>
</gene>
<protein>
    <submittedName>
        <fullName evidence="1">Uncharacterized protein</fullName>
    </submittedName>
</protein>